<feature type="region of interest" description="Disordered" evidence="1">
    <location>
        <begin position="143"/>
        <end position="174"/>
    </location>
</feature>
<reference evidence="2 3" key="1">
    <citation type="submission" date="2024-04" db="EMBL/GenBank/DDBJ databases">
        <title>The reference genome of an endangered Asteraceae, Deinandra increscens subsp. villosa, native to the Central Coast of California.</title>
        <authorList>
            <person name="Guilliams M."/>
            <person name="Hasenstab-Lehman K."/>
            <person name="Meyer R."/>
            <person name="Mcevoy S."/>
        </authorList>
    </citation>
    <scope>NUCLEOTIDE SEQUENCE [LARGE SCALE GENOMIC DNA]</scope>
    <source>
        <tissue evidence="2">Leaf</tissue>
    </source>
</reference>
<proteinExistence type="predicted"/>
<keyword evidence="3" id="KW-1185">Reference proteome</keyword>
<evidence type="ECO:0000313" key="3">
    <source>
        <dbReference type="Proteomes" id="UP001408789"/>
    </source>
</evidence>
<name>A0AAP0GTD7_9ASTR</name>
<sequence length="174" mass="18369">MKAYSTGQLSREQKLAGKPAGFFVSTGFGAGIRCETDNAFTFPVVVSSAGEEQPSDSSDSFLRSGLVVEFCSSSCIRRSISTVRGLERQNFKGGAALTTQPAIASDIDYANTNGSATLMLPHTNRRNKTPSSGNALRIARISHGWGNGPSENGSAPSRMPTGQLRGEARVDPLV</sequence>
<comment type="caution">
    <text evidence="2">The sequence shown here is derived from an EMBL/GenBank/DDBJ whole genome shotgun (WGS) entry which is preliminary data.</text>
</comment>
<evidence type="ECO:0000256" key="1">
    <source>
        <dbReference type="SAM" id="MobiDB-lite"/>
    </source>
</evidence>
<protein>
    <submittedName>
        <fullName evidence="2">Uncharacterized protein</fullName>
    </submittedName>
</protein>
<dbReference type="EMBL" id="JBCNJP010000020">
    <property type="protein sequence ID" value="KAK9059892.1"/>
    <property type="molecule type" value="Genomic_DNA"/>
</dbReference>
<gene>
    <name evidence="2" type="ORF">SSX86_020596</name>
</gene>
<dbReference type="Proteomes" id="UP001408789">
    <property type="component" value="Unassembled WGS sequence"/>
</dbReference>
<dbReference type="AlphaFoldDB" id="A0AAP0GTD7"/>
<evidence type="ECO:0000313" key="2">
    <source>
        <dbReference type="EMBL" id="KAK9059892.1"/>
    </source>
</evidence>
<accession>A0AAP0GTD7</accession>
<organism evidence="2 3">
    <name type="scientific">Deinandra increscens subsp. villosa</name>
    <dbReference type="NCBI Taxonomy" id="3103831"/>
    <lineage>
        <taxon>Eukaryota</taxon>
        <taxon>Viridiplantae</taxon>
        <taxon>Streptophyta</taxon>
        <taxon>Embryophyta</taxon>
        <taxon>Tracheophyta</taxon>
        <taxon>Spermatophyta</taxon>
        <taxon>Magnoliopsida</taxon>
        <taxon>eudicotyledons</taxon>
        <taxon>Gunneridae</taxon>
        <taxon>Pentapetalae</taxon>
        <taxon>asterids</taxon>
        <taxon>campanulids</taxon>
        <taxon>Asterales</taxon>
        <taxon>Asteraceae</taxon>
        <taxon>Asteroideae</taxon>
        <taxon>Heliantheae alliance</taxon>
        <taxon>Madieae</taxon>
        <taxon>Madiinae</taxon>
        <taxon>Deinandra</taxon>
    </lineage>
</organism>